<dbReference type="Gene3D" id="3.30.1300.10">
    <property type="entry name" value="Pantoate-beta-alanine ligase, C-terminal domain"/>
    <property type="match status" value="1"/>
</dbReference>
<dbReference type="RefSeq" id="WP_153725869.1">
    <property type="nucleotide sequence ID" value="NZ_CP045875.1"/>
</dbReference>
<evidence type="ECO:0000256" key="6">
    <source>
        <dbReference type="ARBA" id="ARBA00022840"/>
    </source>
</evidence>
<protein>
    <recommendedName>
        <fullName evidence="8">Pantothenate synthetase</fullName>
        <shortName evidence="8">PS</shortName>
        <ecNumber evidence="8">6.3.2.1</ecNumber>
    </recommendedName>
    <alternativeName>
        <fullName evidence="8">Pantoate--beta-alanine ligase</fullName>
    </alternativeName>
    <alternativeName>
        <fullName evidence="8">Pantoate-activating enzyme</fullName>
    </alternativeName>
</protein>
<dbReference type="PANTHER" id="PTHR21299">
    <property type="entry name" value="CYTIDYLATE KINASE/PANTOATE-BETA-ALANINE LIGASE"/>
    <property type="match status" value="1"/>
</dbReference>
<dbReference type="PANTHER" id="PTHR21299:SF1">
    <property type="entry name" value="PANTOATE--BETA-ALANINE LIGASE"/>
    <property type="match status" value="1"/>
</dbReference>
<feature type="binding site" evidence="8">
    <location>
        <begin position="30"/>
        <end position="37"/>
    </location>
    <ligand>
        <name>ATP</name>
        <dbReference type="ChEBI" id="CHEBI:30616"/>
    </ligand>
</feature>
<evidence type="ECO:0000256" key="8">
    <source>
        <dbReference type="HAMAP-Rule" id="MF_00158"/>
    </source>
</evidence>
<feature type="binding site" evidence="8">
    <location>
        <position position="61"/>
    </location>
    <ligand>
        <name>(R)-pantoate</name>
        <dbReference type="ChEBI" id="CHEBI:15980"/>
    </ligand>
</feature>
<comment type="miscellaneous">
    <text evidence="8">The reaction proceeds by a bi uni uni bi ping pong mechanism.</text>
</comment>
<dbReference type="GO" id="GO:0005829">
    <property type="term" value="C:cytosol"/>
    <property type="evidence" value="ECO:0007669"/>
    <property type="project" value="TreeGrafter"/>
</dbReference>
<comment type="subunit">
    <text evidence="8">Homodimer.</text>
</comment>
<dbReference type="InterPro" id="IPR004821">
    <property type="entry name" value="Cyt_trans-like"/>
</dbReference>
<comment type="similarity">
    <text evidence="2 8">Belongs to the pantothenate synthetase family.</text>
</comment>
<comment type="subcellular location">
    <subcellularLocation>
        <location evidence="8">Cytoplasm</location>
    </subcellularLocation>
</comment>
<keyword evidence="6 8" id="KW-0067">ATP-binding</keyword>
<keyword evidence="3 8" id="KW-0436">Ligase</keyword>
<dbReference type="GO" id="GO:0005524">
    <property type="term" value="F:ATP binding"/>
    <property type="evidence" value="ECO:0007669"/>
    <property type="project" value="UniProtKB-KW"/>
</dbReference>
<dbReference type="Pfam" id="PF02569">
    <property type="entry name" value="Pantoate_ligase"/>
    <property type="match status" value="1"/>
</dbReference>
<dbReference type="GO" id="GO:0004592">
    <property type="term" value="F:pantoate-beta-alanine ligase activity"/>
    <property type="evidence" value="ECO:0007669"/>
    <property type="project" value="UniProtKB-UniRule"/>
</dbReference>
<keyword evidence="10" id="KW-1185">Reference proteome</keyword>
<evidence type="ECO:0000256" key="2">
    <source>
        <dbReference type="ARBA" id="ARBA00009256"/>
    </source>
</evidence>
<dbReference type="EC" id="6.3.2.1" evidence="8"/>
<reference evidence="10" key="1">
    <citation type="submission" date="2019-11" db="EMBL/GenBank/DDBJ databases">
        <title>Genome sequence of Heliorestis convoluta strain HH, an alkaliphilic and minimalistic phototrophic bacterium from a soda lake in Egypt.</title>
        <authorList>
            <person name="Dewey E.D."/>
            <person name="Stokes L.M."/>
            <person name="Burchell B.M."/>
            <person name="Shaffer K.N."/>
            <person name="Huntington A.M."/>
            <person name="Baker J.M."/>
            <person name="Nadendla S."/>
            <person name="Giglio M.G."/>
            <person name="Touchman J.W."/>
            <person name="Blankenship R.E."/>
            <person name="Madigan M.T."/>
            <person name="Sattley W.M."/>
        </authorList>
    </citation>
    <scope>NUCLEOTIDE SEQUENCE [LARGE SCALE GENOMIC DNA]</scope>
    <source>
        <strain evidence="10">HH</strain>
    </source>
</reference>
<proteinExistence type="inferred from homology"/>
<dbReference type="FunFam" id="3.30.1300.10:FF:000001">
    <property type="entry name" value="Pantothenate synthetase"/>
    <property type="match status" value="1"/>
</dbReference>
<keyword evidence="4 8" id="KW-0566">Pantothenate biosynthesis</keyword>
<feature type="binding site" evidence="8">
    <location>
        <position position="176"/>
    </location>
    <ligand>
        <name>ATP</name>
        <dbReference type="ChEBI" id="CHEBI:30616"/>
    </ligand>
</feature>
<evidence type="ECO:0000256" key="7">
    <source>
        <dbReference type="ARBA" id="ARBA00048258"/>
    </source>
</evidence>
<dbReference type="FunFam" id="3.40.50.620:FF:000013">
    <property type="entry name" value="Pantothenate synthetase"/>
    <property type="match status" value="1"/>
</dbReference>
<dbReference type="Proteomes" id="UP000366051">
    <property type="component" value="Chromosome"/>
</dbReference>
<keyword evidence="8" id="KW-0963">Cytoplasm</keyword>
<dbReference type="InterPro" id="IPR003721">
    <property type="entry name" value="Pantoate_ligase"/>
</dbReference>
<evidence type="ECO:0000256" key="5">
    <source>
        <dbReference type="ARBA" id="ARBA00022741"/>
    </source>
</evidence>
<feature type="binding site" evidence="8">
    <location>
        <position position="153"/>
    </location>
    <ligand>
        <name>(R)-pantoate</name>
        <dbReference type="ChEBI" id="CHEBI:15980"/>
    </ligand>
</feature>
<dbReference type="HAMAP" id="MF_00158">
    <property type="entry name" value="PanC"/>
    <property type="match status" value="1"/>
</dbReference>
<feature type="binding site" evidence="8">
    <location>
        <position position="61"/>
    </location>
    <ligand>
        <name>beta-alanine</name>
        <dbReference type="ChEBI" id="CHEBI:57966"/>
    </ligand>
</feature>
<dbReference type="OrthoDB" id="9773087at2"/>
<feature type="binding site" evidence="8">
    <location>
        <begin position="147"/>
        <end position="150"/>
    </location>
    <ligand>
        <name>ATP</name>
        <dbReference type="ChEBI" id="CHEBI:30616"/>
    </ligand>
</feature>
<evidence type="ECO:0000256" key="4">
    <source>
        <dbReference type="ARBA" id="ARBA00022655"/>
    </source>
</evidence>
<dbReference type="UniPathway" id="UPA00028">
    <property type="reaction ID" value="UER00005"/>
</dbReference>
<dbReference type="CDD" id="cd00560">
    <property type="entry name" value="PanC"/>
    <property type="match status" value="1"/>
</dbReference>
<dbReference type="InterPro" id="IPR042176">
    <property type="entry name" value="Pantoate_ligase_C"/>
</dbReference>
<dbReference type="GO" id="GO:0015940">
    <property type="term" value="P:pantothenate biosynthetic process"/>
    <property type="evidence" value="ECO:0007669"/>
    <property type="project" value="UniProtKB-UniRule"/>
</dbReference>
<dbReference type="EMBL" id="CP045875">
    <property type="protein sequence ID" value="QGG48756.1"/>
    <property type="molecule type" value="Genomic_DNA"/>
</dbReference>
<gene>
    <name evidence="8 9" type="primary">panC</name>
    <name evidence="9" type="ORF">FTV88_2663</name>
</gene>
<evidence type="ECO:0000313" key="9">
    <source>
        <dbReference type="EMBL" id="QGG48756.1"/>
    </source>
</evidence>
<feature type="active site" description="Proton donor" evidence="8">
    <location>
        <position position="37"/>
    </location>
</feature>
<evidence type="ECO:0000256" key="1">
    <source>
        <dbReference type="ARBA" id="ARBA00004990"/>
    </source>
</evidence>
<feature type="binding site" evidence="8">
    <location>
        <begin position="184"/>
        <end position="187"/>
    </location>
    <ligand>
        <name>ATP</name>
        <dbReference type="ChEBI" id="CHEBI:30616"/>
    </ligand>
</feature>
<dbReference type="Gene3D" id="3.40.50.620">
    <property type="entry name" value="HUPs"/>
    <property type="match status" value="1"/>
</dbReference>
<name>A0A5Q2N552_9FIRM</name>
<evidence type="ECO:0000256" key="3">
    <source>
        <dbReference type="ARBA" id="ARBA00022598"/>
    </source>
</evidence>
<comment type="catalytic activity">
    <reaction evidence="7 8">
        <text>(R)-pantoate + beta-alanine + ATP = (R)-pantothenate + AMP + diphosphate + H(+)</text>
        <dbReference type="Rhea" id="RHEA:10912"/>
        <dbReference type="ChEBI" id="CHEBI:15378"/>
        <dbReference type="ChEBI" id="CHEBI:15980"/>
        <dbReference type="ChEBI" id="CHEBI:29032"/>
        <dbReference type="ChEBI" id="CHEBI:30616"/>
        <dbReference type="ChEBI" id="CHEBI:33019"/>
        <dbReference type="ChEBI" id="CHEBI:57966"/>
        <dbReference type="ChEBI" id="CHEBI:456215"/>
        <dbReference type="EC" id="6.3.2.1"/>
    </reaction>
</comment>
<comment type="pathway">
    <text evidence="1 8">Cofactor biosynthesis; (R)-pantothenate biosynthesis; (R)-pantothenate from (R)-pantoate and beta-alanine: step 1/1.</text>
</comment>
<dbReference type="KEGG" id="hcv:FTV88_2663"/>
<organism evidence="9 10">
    <name type="scientific">Heliorestis convoluta</name>
    <dbReference type="NCBI Taxonomy" id="356322"/>
    <lineage>
        <taxon>Bacteria</taxon>
        <taxon>Bacillati</taxon>
        <taxon>Bacillota</taxon>
        <taxon>Clostridia</taxon>
        <taxon>Eubacteriales</taxon>
        <taxon>Heliobacteriaceae</taxon>
        <taxon>Heliorestis</taxon>
    </lineage>
</organism>
<evidence type="ECO:0000313" key="10">
    <source>
        <dbReference type="Proteomes" id="UP000366051"/>
    </source>
</evidence>
<dbReference type="NCBIfam" id="TIGR00125">
    <property type="entry name" value="cyt_tran_rel"/>
    <property type="match status" value="1"/>
</dbReference>
<dbReference type="NCBIfam" id="TIGR00018">
    <property type="entry name" value="panC"/>
    <property type="match status" value="1"/>
</dbReference>
<dbReference type="InterPro" id="IPR014729">
    <property type="entry name" value="Rossmann-like_a/b/a_fold"/>
</dbReference>
<accession>A0A5Q2N552</accession>
<comment type="function">
    <text evidence="8">Catalyzes the condensation of pantoate with beta-alanine in an ATP-dependent reaction via a pantoyl-adenylate intermediate.</text>
</comment>
<keyword evidence="5 8" id="KW-0547">Nucleotide-binding</keyword>
<dbReference type="SUPFAM" id="SSF52374">
    <property type="entry name" value="Nucleotidylyl transferase"/>
    <property type="match status" value="1"/>
</dbReference>
<sequence>MLILRTIAEMRDWVRTRRQEGKSIALVPTMGYLHQGHVTLLERARKDCEHLVLSIFVNPLQFGQGEDYEDYPRDLEQDSQIAEQAQVDVIFAPTVKEMYPRGQKTFVDVEELTEPLCGARRPGHFRGVTTVVSKLFHIVTPNFAYFGQKDAQQVAVITRMVQDLNMNIKVEVVPIVRESDGLAMSSRNVYLNEEEREEATILYKALEKARTEILQGQRCSKMIVESIKEFIAQSARAKIDYIEVVDAFSMEPKQELVGSCLIALAVYIGKTRLIDNVVVEV</sequence>
<dbReference type="AlphaFoldDB" id="A0A5Q2N552"/>